<gene>
    <name evidence="5" type="ORF">SAMN04488500_118116</name>
</gene>
<dbReference type="PANTHER" id="PTHR43630:SF1">
    <property type="entry name" value="POLY-BETA-1,6-N-ACETYL-D-GLUCOSAMINE SYNTHASE"/>
    <property type="match status" value="1"/>
</dbReference>
<dbReference type="Gene3D" id="3.90.550.10">
    <property type="entry name" value="Spore Coat Polysaccharide Biosynthesis Protein SpsA, Chain A"/>
    <property type="match status" value="1"/>
</dbReference>
<dbReference type="GO" id="GO:0016757">
    <property type="term" value="F:glycosyltransferase activity"/>
    <property type="evidence" value="ECO:0007669"/>
    <property type="project" value="UniProtKB-KW"/>
</dbReference>
<evidence type="ECO:0000313" key="5">
    <source>
        <dbReference type="EMBL" id="SMD01653.1"/>
    </source>
</evidence>
<feature type="transmembrane region" description="Helical" evidence="4">
    <location>
        <begin position="373"/>
        <end position="390"/>
    </location>
</feature>
<sequence length="425" mass="48472">MAMVILLLKAYLLFTIGLMVVYSLRHFVFTLNRLFGEQRLYYHDIIDSDLDTVSVLIPMHNEKKVAAHVIEQLLKTDYNMDKLEIIPINDFSQDGTKEILDVYAAQYSVVKPIHRYDGERGKPAALNEAIKKASGEVIIVFDADYLPPCGIIKDIAVCFKDPEVGAVMGRVVPVNTKTNLLTRLLDLERSGGYQVDQQARYNLGLMPQYGGTVGGFRRSVVAKLGYFNTKVLAEDTELTYRLSINGWKVLYANRAECYEEVPETWGVRARQIRRWSRGHNDVFFKYFLPVMKSPYLSLREKLDGMLLLIVYSVPVFLLLGLCCSLALFFFGEMQIVSGLGFLLFIGAYSTFGNFAPFYQVGTACFLDGTPQRILLLPLLIFNFFFNMWYISKGFADAVIDVITSRKTIWQKTERFRKGPVVKEYV</sequence>
<feature type="transmembrane region" description="Helical" evidence="4">
    <location>
        <begin position="305"/>
        <end position="329"/>
    </location>
</feature>
<evidence type="ECO:0000313" key="6">
    <source>
        <dbReference type="Proteomes" id="UP000192738"/>
    </source>
</evidence>
<dbReference type="EMBL" id="FWXI01000018">
    <property type="protein sequence ID" value="SMD01653.1"/>
    <property type="molecule type" value="Genomic_DNA"/>
</dbReference>
<dbReference type="PANTHER" id="PTHR43630">
    <property type="entry name" value="POLY-BETA-1,6-N-ACETYL-D-GLUCOSAMINE SYNTHASE"/>
    <property type="match status" value="1"/>
</dbReference>
<evidence type="ECO:0000256" key="4">
    <source>
        <dbReference type="SAM" id="Phobius"/>
    </source>
</evidence>
<evidence type="ECO:0000256" key="3">
    <source>
        <dbReference type="ARBA" id="ARBA00022679"/>
    </source>
</evidence>
<keyword evidence="3 5" id="KW-0808">Transferase</keyword>
<feature type="transmembrane region" description="Helical" evidence="4">
    <location>
        <begin position="335"/>
        <end position="361"/>
    </location>
</feature>
<dbReference type="Pfam" id="PF13641">
    <property type="entry name" value="Glyco_tranf_2_3"/>
    <property type="match status" value="1"/>
</dbReference>
<dbReference type="STRING" id="112901.SAMN04488500_118116"/>
<reference evidence="5 6" key="1">
    <citation type="submission" date="2017-04" db="EMBL/GenBank/DDBJ databases">
        <authorList>
            <person name="Afonso C.L."/>
            <person name="Miller P.J."/>
            <person name="Scott M.A."/>
            <person name="Spackman E."/>
            <person name="Goraichik I."/>
            <person name="Dimitrov K.M."/>
            <person name="Suarez D.L."/>
            <person name="Swayne D.E."/>
        </authorList>
    </citation>
    <scope>NUCLEOTIDE SEQUENCE [LARGE SCALE GENOMIC DNA]</scope>
    <source>
        <strain evidence="5 6">DSM 5090</strain>
    </source>
</reference>
<proteinExistence type="inferred from homology"/>
<feature type="transmembrane region" description="Helical" evidence="4">
    <location>
        <begin position="6"/>
        <end position="24"/>
    </location>
</feature>
<keyword evidence="2" id="KW-0328">Glycosyltransferase</keyword>
<dbReference type="CDD" id="cd06423">
    <property type="entry name" value="CESA_like"/>
    <property type="match status" value="1"/>
</dbReference>
<dbReference type="RefSeq" id="WP_084577375.1">
    <property type="nucleotide sequence ID" value="NZ_CP155572.1"/>
</dbReference>
<dbReference type="Proteomes" id="UP000192738">
    <property type="component" value="Unassembled WGS sequence"/>
</dbReference>
<comment type="similarity">
    <text evidence="1">Belongs to the glycosyltransferase 2 family.</text>
</comment>
<organism evidence="5 6">
    <name type="scientific">Sporomusa malonica</name>
    <dbReference type="NCBI Taxonomy" id="112901"/>
    <lineage>
        <taxon>Bacteria</taxon>
        <taxon>Bacillati</taxon>
        <taxon>Bacillota</taxon>
        <taxon>Negativicutes</taxon>
        <taxon>Selenomonadales</taxon>
        <taxon>Sporomusaceae</taxon>
        <taxon>Sporomusa</taxon>
    </lineage>
</organism>
<keyword evidence="4" id="KW-1133">Transmembrane helix</keyword>
<name>A0A1W2DW42_9FIRM</name>
<evidence type="ECO:0000256" key="1">
    <source>
        <dbReference type="ARBA" id="ARBA00006739"/>
    </source>
</evidence>
<dbReference type="InterPro" id="IPR029044">
    <property type="entry name" value="Nucleotide-diphossugar_trans"/>
</dbReference>
<keyword evidence="4" id="KW-0472">Membrane</keyword>
<dbReference type="AlphaFoldDB" id="A0A1W2DW42"/>
<accession>A0A1W2DW42</accession>
<protein>
    <submittedName>
        <fullName evidence="5">Glycosyltransferase, catalytic subunit of cellulose synthase and poly-beta-1,6-N-acetylglucosamine synthase</fullName>
    </submittedName>
</protein>
<keyword evidence="4" id="KW-0812">Transmembrane</keyword>
<evidence type="ECO:0000256" key="2">
    <source>
        <dbReference type="ARBA" id="ARBA00022676"/>
    </source>
</evidence>
<dbReference type="SUPFAM" id="SSF53448">
    <property type="entry name" value="Nucleotide-diphospho-sugar transferases"/>
    <property type="match status" value="1"/>
</dbReference>
<keyword evidence="6" id="KW-1185">Reference proteome</keyword>